<dbReference type="Proteomes" id="UP000616769">
    <property type="component" value="Unassembled WGS sequence"/>
</dbReference>
<reference evidence="1 2" key="1">
    <citation type="journal article" date="2015" name="Parasit. Vectors">
        <title>Draft genome of the scabies mite.</title>
        <authorList>
            <person name="Rider S.D.Jr."/>
            <person name="Morgan M.S."/>
            <person name="Arlian L.G."/>
        </authorList>
    </citation>
    <scope>NUCLEOTIDE SEQUENCE [LARGE SCALE GENOMIC DNA]</scope>
    <source>
        <strain evidence="1">Arlian Lab</strain>
    </source>
</reference>
<organism evidence="1 2">
    <name type="scientific">Sarcoptes scabiei</name>
    <name type="common">Itch mite</name>
    <name type="synonym">Acarus scabiei</name>
    <dbReference type="NCBI Taxonomy" id="52283"/>
    <lineage>
        <taxon>Eukaryota</taxon>
        <taxon>Metazoa</taxon>
        <taxon>Ecdysozoa</taxon>
        <taxon>Arthropoda</taxon>
        <taxon>Chelicerata</taxon>
        <taxon>Arachnida</taxon>
        <taxon>Acari</taxon>
        <taxon>Acariformes</taxon>
        <taxon>Sarcoptiformes</taxon>
        <taxon>Astigmata</taxon>
        <taxon>Psoroptidia</taxon>
        <taxon>Sarcoptoidea</taxon>
        <taxon>Sarcoptidae</taxon>
        <taxon>Sarcoptinae</taxon>
        <taxon>Sarcoptes</taxon>
    </lineage>
</organism>
<dbReference type="AlphaFoldDB" id="A0A131ZWC8"/>
<proteinExistence type="predicted"/>
<comment type="caution">
    <text evidence="1">The sequence shown here is derived from an EMBL/GenBank/DDBJ whole genome shotgun (WGS) entry which is preliminary data.</text>
</comment>
<name>A0A131ZWC8_SARSC</name>
<evidence type="ECO:0000313" key="2">
    <source>
        <dbReference type="Proteomes" id="UP000616769"/>
    </source>
</evidence>
<evidence type="ECO:0000313" key="1">
    <source>
        <dbReference type="EMBL" id="KPM02957.1"/>
    </source>
</evidence>
<accession>A0A131ZWC8</accession>
<gene>
    <name evidence="1" type="ORF">QR98_0013830</name>
</gene>
<dbReference type="EMBL" id="JXLN01003356">
    <property type="protein sequence ID" value="KPM02957.1"/>
    <property type="molecule type" value="Genomic_DNA"/>
</dbReference>
<dbReference type="VEuPathDB" id="VectorBase:SSCA003764"/>
<protein>
    <submittedName>
        <fullName evidence="1">Uncharacterized protein</fullName>
    </submittedName>
</protein>
<sequence>MIVVEANKLSVGDRNAIIQNSSLRMHKFLFSASQCSILIGYSLETIGLTSNKVHSNSSIESIYRFSDRLEIV</sequence>